<dbReference type="AlphaFoldDB" id="A0AAV2GCD3"/>
<protein>
    <recommendedName>
        <fullName evidence="2">Disease resistance R13L4/SHOC-2-like LRR domain-containing protein</fullName>
    </recommendedName>
</protein>
<accession>A0AAV2GCD3</accession>
<keyword evidence="4" id="KW-1185">Reference proteome</keyword>
<dbReference type="Proteomes" id="UP001497516">
    <property type="component" value="Chromosome 8"/>
</dbReference>
<proteinExistence type="predicted"/>
<evidence type="ECO:0000259" key="2">
    <source>
        <dbReference type="Pfam" id="PF23598"/>
    </source>
</evidence>
<sequence length="156" mass="17384">MTEIPASLTTLVNLQVLNMSNCTLLERLPGDIEKLVNLRHLYLDGYVKLTHMPKGIGKLTSLLTLDLFIVADPSEFGGEVVAVLEELRQLNFLGGELTIKGVGSLLKTDGCDDQNHFLKEKMNLKSLTLIWDYGPQDVVATEALLERLHPEKKLSR</sequence>
<evidence type="ECO:0000256" key="1">
    <source>
        <dbReference type="ARBA" id="ARBA00022737"/>
    </source>
</evidence>
<gene>
    <name evidence="3" type="ORF">LTRI10_LOCUS47967</name>
</gene>
<reference evidence="3 4" key="1">
    <citation type="submission" date="2024-04" db="EMBL/GenBank/DDBJ databases">
        <authorList>
            <person name="Fracassetti M."/>
        </authorList>
    </citation>
    <scope>NUCLEOTIDE SEQUENCE [LARGE SCALE GENOMIC DNA]</scope>
</reference>
<organism evidence="3 4">
    <name type="scientific">Linum trigynum</name>
    <dbReference type="NCBI Taxonomy" id="586398"/>
    <lineage>
        <taxon>Eukaryota</taxon>
        <taxon>Viridiplantae</taxon>
        <taxon>Streptophyta</taxon>
        <taxon>Embryophyta</taxon>
        <taxon>Tracheophyta</taxon>
        <taxon>Spermatophyta</taxon>
        <taxon>Magnoliopsida</taxon>
        <taxon>eudicotyledons</taxon>
        <taxon>Gunneridae</taxon>
        <taxon>Pentapetalae</taxon>
        <taxon>rosids</taxon>
        <taxon>fabids</taxon>
        <taxon>Malpighiales</taxon>
        <taxon>Linaceae</taxon>
        <taxon>Linum</taxon>
    </lineage>
</organism>
<name>A0AAV2GCD3_9ROSI</name>
<feature type="domain" description="Disease resistance R13L4/SHOC-2-like LRR" evidence="2">
    <location>
        <begin position="2"/>
        <end position="127"/>
    </location>
</feature>
<dbReference type="Pfam" id="PF23598">
    <property type="entry name" value="LRR_14"/>
    <property type="match status" value="1"/>
</dbReference>
<evidence type="ECO:0000313" key="3">
    <source>
        <dbReference type="EMBL" id="CAL1408366.1"/>
    </source>
</evidence>
<evidence type="ECO:0000313" key="4">
    <source>
        <dbReference type="Proteomes" id="UP001497516"/>
    </source>
</evidence>
<dbReference type="PANTHER" id="PTHR47186">
    <property type="entry name" value="LEUCINE-RICH REPEAT-CONTAINING PROTEIN 57"/>
    <property type="match status" value="1"/>
</dbReference>
<dbReference type="Gene3D" id="3.80.10.10">
    <property type="entry name" value="Ribonuclease Inhibitor"/>
    <property type="match status" value="1"/>
</dbReference>
<dbReference type="EMBL" id="OZ034821">
    <property type="protein sequence ID" value="CAL1408366.1"/>
    <property type="molecule type" value="Genomic_DNA"/>
</dbReference>
<dbReference type="PANTHER" id="PTHR47186:SF13">
    <property type="entry name" value="DISEASE RESISTANCE PROTEIN RGA3"/>
    <property type="match status" value="1"/>
</dbReference>
<dbReference type="SUPFAM" id="SSF52058">
    <property type="entry name" value="L domain-like"/>
    <property type="match status" value="1"/>
</dbReference>
<keyword evidence="1" id="KW-0677">Repeat</keyword>
<dbReference type="InterPro" id="IPR055414">
    <property type="entry name" value="LRR_R13L4/SHOC2-like"/>
</dbReference>
<dbReference type="InterPro" id="IPR032675">
    <property type="entry name" value="LRR_dom_sf"/>
</dbReference>